<proteinExistence type="predicted"/>
<dbReference type="InterPro" id="IPR036249">
    <property type="entry name" value="Thioredoxin-like_sf"/>
</dbReference>
<comment type="caution">
    <text evidence="2">The sequence shown here is derived from an EMBL/GenBank/DDBJ whole genome shotgun (WGS) entry which is preliminary data.</text>
</comment>
<dbReference type="InterPro" id="IPR050553">
    <property type="entry name" value="Thioredoxin_ResA/DsbE_sf"/>
</dbReference>
<dbReference type="EMBL" id="JAGSOY010000006">
    <property type="protein sequence ID" value="MBU2710279.1"/>
    <property type="molecule type" value="Genomic_DNA"/>
</dbReference>
<dbReference type="Proteomes" id="UP000690515">
    <property type="component" value="Unassembled WGS sequence"/>
</dbReference>
<dbReference type="PANTHER" id="PTHR42852">
    <property type="entry name" value="THIOL:DISULFIDE INTERCHANGE PROTEIN DSBE"/>
    <property type="match status" value="1"/>
</dbReference>
<evidence type="ECO:0000313" key="2">
    <source>
        <dbReference type="EMBL" id="MBU2710279.1"/>
    </source>
</evidence>
<dbReference type="PROSITE" id="PS51352">
    <property type="entry name" value="THIOREDOXIN_2"/>
    <property type="match status" value="1"/>
</dbReference>
<dbReference type="PANTHER" id="PTHR42852:SF18">
    <property type="entry name" value="CHROMOSOME UNDETERMINED SCAFFOLD_47, WHOLE GENOME SHOTGUN SEQUENCE"/>
    <property type="match status" value="1"/>
</dbReference>
<dbReference type="Gene3D" id="3.40.30.10">
    <property type="entry name" value="Glutaredoxin"/>
    <property type="match status" value="1"/>
</dbReference>
<evidence type="ECO:0000259" key="1">
    <source>
        <dbReference type="PROSITE" id="PS51352"/>
    </source>
</evidence>
<dbReference type="CDD" id="cd02966">
    <property type="entry name" value="TlpA_like_family"/>
    <property type="match status" value="1"/>
</dbReference>
<dbReference type="SUPFAM" id="SSF52833">
    <property type="entry name" value="Thioredoxin-like"/>
    <property type="match status" value="1"/>
</dbReference>
<dbReference type="InterPro" id="IPR000866">
    <property type="entry name" value="AhpC/TSA"/>
</dbReference>
<feature type="domain" description="Thioredoxin" evidence="1">
    <location>
        <begin position="17"/>
        <end position="152"/>
    </location>
</feature>
<reference evidence="2 3" key="1">
    <citation type="submission" date="2021-04" db="EMBL/GenBank/DDBJ databases">
        <authorList>
            <person name="Pira H."/>
            <person name="Risdian C."/>
            <person name="Wink J."/>
        </authorList>
    </citation>
    <scope>NUCLEOTIDE SEQUENCE [LARGE SCALE GENOMIC DNA]</scope>
    <source>
        <strain evidence="2 3">WH53</strain>
    </source>
</reference>
<accession>A0ABS5Z8E6</accession>
<organism evidence="2 3">
    <name type="scientific">Zooshikella harenae</name>
    <dbReference type="NCBI Taxonomy" id="2827238"/>
    <lineage>
        <taxon>Bacteria</taxon>
        <taxon>Pseudomonadati</taxon>
        <taxon>Pseudomonadota</taxon>
        <taxon>Gammaproteobacteria</taxon>
        <taxon>Oceanospirillales</taxon>
        <taxon>Zooshikellaceae</taxon>
        <taxon>Zooshikella</taxon>
    </lineage>
</organism>
<protein>
    <submittedName>
        <fullName evidence="2">TlpA family protein disulfide reductase</fullName>
    </submittedName>
</protein>
<dbReference type="RefSeq" id="WP_215818445.1">
    <property type="nucleotide sequence ID" value="NZ_JAGSOY010000006.1"/>
</dbReference>
<keyword evidence="3" id="KW-1185">Reference proteome</keyword>
<sequence>MTILHFRVVLLLLFCLSLIGCNRPDFYDSQGKPLDIAEYQGQWLLINYWAIWCTPCIKEIPELNKIDAQANVSVLGINFDNVGNLTELQQQVAQLNIKFPVFKQDPTAQLSWTRPEVLPTTLLINPKGKVVKKLVGPQTLESITQAIAVAQKSS</sequence>
<gene>
    <name evidence="2" type="ORF">KCG35_04340</name>
</gene>
<dbReference type="PROSITE" id="PS51257">
    <property type="entry name" value="PROKAR_LIPOPROTEIN"/>
    <property type="match status" value="1"/>
</dbReference>
<dbReference type="InterPro" id="IPR013766">
    <property type="entry name" value="Thioredoxin_domain"/>
</dbReference>
<dbReference type="Pfam" id="PF00578">
    <property type="entry name" value="AhpC-TSA"/>
    <property type="match status" value="1"/>
</dbReference>
<name>A0ABS5Z8E6_9GAMM</name>
<evidence type="ECO:0000313" key="3">
    <source>
        <dbReference type="Proteomes" id="UP000690515"/>
    </source>
</evidence>